<proteinExistence type="inferred from homology"/>
<dbReference type="GO" id="GO:0005737">
    <property type="term" value="C:cytoplasm"/>
    <property type="evidence" value="ECO:0007669"/>
    <property type="project" value="TreeGrafter"/>
</dbReference>
<dbReference type="GO" id="GO:0008017">
    <property type="term" value="F:microtubule binding"/>
    <property type="evidence" value="ECO:0007669"/>
    <property type="project" value="InterPro"/>
</dbReference>
<feature type="region of interest" description="Disordered" evidence="3">
    <location>
        <begin position="513"/>
        <end position="558"/>
    </location>
</feature>
<dbReference type="PANTHER" id="PTHR19321:SF4">
    <property type="entry name" value="65-KDA MICROTUBULE-ASSOCIATED PROTEIN 5"/>
    <property type="match status" value="1"/>
</dbReference>
<dbReference type="GO" id="GO:0005819">
    <property type="term" value="C:spindle"/>
    <property type="evidence" value="ECO:0007669"/>
    <property type="project" value="TreeGrafter"/>
</dbReference>
<dbReference type="Gene3D" id="1.20.58.1520">
    <property type="match status" value="1"/>
</dbReference>
<keyword evidence="2" id="KW-0493">Microtubule</keyword>
<dbReference type="PANTHER" id="PTHR19321">
    <property type="entry name" value="PROTEIN REGULATOR OF CYTOKINESIS 1 PRC1-RELATED"/>
    <property type="match status" value="1"/>
</dbReference>
<keyword evidence="5" id="KW-1185">Reference proteome</keyword>
<evidence type="ECO:0000256" key="3">
    <source>
        <dbReference type="SAM" id="MobiDB-lite"/>
    </source>
</evidence>
<dbReference type="Pfam" id="PF03999">
    <property type="entry name" value="MAP65_ASE1"/>
    <property type="match status" value="1"/>
</dbReference>
<reference evidence="4" key="1">
    <citation type="journal article" date="2023" name="GigaByte">
        <title>Genome assembly of the bearded iris, Iris pallida Lam.</title>
        <authorList>
            <person name="Bruccoleri R.E."/>
            <person name="Oakeley E.J."/>
            <person name="Faust A.M.E."/>
            <person name="Altorfer M."/>
            <person name="Dessus-Babus S."/>
            <person name="Burckhardt D."/>
            <person name="Oertli M."/>
            <person name="Naumann U."/>
            <person name="Petersen F."/>
            <person name="Wong J."/>
        </authorList>
    </citation>
    <scope>NUCLEOTIDE SEQUENCE</scope>
    <source>
        <strain evidence="4">GSM-AAB239-AS_SAM_17_03QT</strain>
    </source>
</reference>
<sequence>MSRIQSPASPLKEFTSCGSLLHQLQALWDEIGENDYERDKMILQLEKECLDVYRRKVEQTRKHKSDLHQALAEGEAEISNLISTLGERESFTQIEKPKGKLKEQLAMIKPMLEELRHKREERVKEFLEVQLQIVRICAEISGNVHLSESASPQVDERDLTLKKLGELRSQLLDLQKDKNTRLQKVNAYTKSIHELAMVMSIDFGELLSEVHPSFVDTAGGQPKSISNDTLARLAGTVHSLKQEKQQRLKKLQDLGSALLELWNLMDTPMDGQSRFAHVTSFVSASVDEVLHQGCLSQDVIDQAEIEVGRLNIQKVSKMRELVLKKHNELEEIYNGIHLDVDGDEARQKLISIIDSGKADMSELLSSMDNQIVKAKELALSRKDILEKVEKWKFASEEETWLDDYERDQNRYNAGRGAHKNLKRAEKARILVSKIPSLVDNLTAKVKAWEHERGMKFLYNKAPLLESLQEYTIIRQHREEEKRRSREQKRLQEQFATEQEALFGAKPSPMRQFSVKKPLGQSSSANTMVGTPTSRRVSTPFPRQGMMASSGKEKREISKGAAPIPLNYVALPKDDT</sequence>
<dbReference type="GO" id="GO:0000226">
    <property type="term" value="P:microtubule cytoskeleton organization"/>
    <property type="evidence" value="ECO:0007669"/>
    <property type="project" value="InterPro"/>
</dbReference>
<dbReference type="GO" id="GO:0005874">
    <property type="term" value="C:microtubule"/>
    <property type="evidence" value="ECO:0007669"/>
    <property type="project" value="UniProtKB-KW"/>
</dbReference>
<organism evidence="4 5">
    <name type="scientific">Iris pallida</name>
    <name type="common">Sweet iris</name>
    <dbReference type="NCBI Taxonomy" id="29817"/>
    <lineage>
        <taxon>Eukaryota</taxon>
        <taxon>Viridiplantae</taxon>
        <taxon>Streptophyta</taxon>
        <taxon>Embryophyta</taxon>
        <taxon>Tracheophyta</taxon>
        <taxon>Spermatophyta</taxon>
        <taxon>Magnoliopsida</taxon>
        <taxon>Liliopsida</taxon>
        <taxon>Asparagales</taxon>
        <taxon>Iridaceae</taxon>
        <taxon>Iridoideae</taxon>
        <taxon>Irideae</taxon>
        <taxon>Iris</taxon>
    </lineage>
</organism>
<dbReference type="AlphaFoldDB" id="A0AAX6IAH1"/>
<accession>A0AAX6IAH1</accession>
<comment type="similarity">
    <text evidence="1">Belongs to the MAP65/ASE1 family.</text>
</comment>
<reference evidence="4" key="2">
    <citation type="submission" date="2023-04" db="EMBL/GenBank/DDBJ databases">
        <authorList>
            <person name="Bruccoleri R.E."/>
            <person name="Oakeley E.J."/>
            <person name="Faust A.-M."/>
            <person name="Dessus-Babus S."/>
            <person name="Altorfer M."/>
            <person name="Burckhardt D."/>
            <person name="Oertli M."/>
            <person name="Naumann U."/>
            <person name="Petersen F."/>
            <person name="Wong J."/>
        </authorList>
    </citation>
    <scope>NUCLEOTIDE SEQUENCE</scope>
    <source>
        <strain evidence="4">GSM-AAB239-AS_SAM_17_03QT</strain>
        <tissue evidence="4">Leaf</tissue>
    </source>
</reference>
<dbReference type="Proteomes" id="UP001140949">
    <property type="component" value="Unassembled WGS sequence"/>
</dbReference>
<protein>
    <submittedName>
        <fullName evidence="4">65-kDa microtubule-associated protein 5-like</fullName>
    </submittedName>
</protein>
<evidence type="ECO:0000313" key="5">
    <source>
        <dbReference type="Proteomes" id="UP001140949"/>
    </source>
</evidence>
<dbReference type="EMBL" id="JANAVB010003138">
    <property type="protein sequence ID" value="KAJ6850252.1"/>
    <property type="molecule type" value="Genomic_DNA"/>
</dbReference>
<evidence type="ECO:0000256" key="1">
    <source>
        <dbReference type="ARBA" id="ARBA00006187"/>
    </source>
</evidence>
<evidence type="ECO:0000256" key="2">
    <source>
        <dbReference type="ARBA" id="ARBA00022701"/>
    </source>
</evidence>
<feature type="compositionally biased region" description="Polar residues" evidence="3">
    <location>
        <begin position="519"/>
        <end position="536"/>
    </location>
</feature>
<dbReference type="InterPro" id="IPR007145">
    <property type="entry name" value="MAP65_Ase1_PRC1"/>
</dbReference>
<evidence type="ECO:0000313" key="4">
    <source>
        <dbReference type="EMBL" id="KAJ6850252.1"/>
    </source>
</evidence>
<name>A0AAX6IAH1_IRIPA</name>
<gene>
    <name evidence="4" type="ORF">M6B38_265290</name>
</gene>
<comment type="caution">
    <text evidence="4">The sequence shown here is derived from an EMBL/GenBank/DDBJ whole genome shotgun (WGS) entry which is preliminary data.</text>
</comment>